<keyword evidence="2" id="KW-1185">Reference proteome</keyword>
<evidence type="ECO:0000313" key="2">
    <source>
        <dbReference type="Proteomes" id="UP000219636"/>
    </source>
</evidence>
<dbReference type="AlphaFoldDB" id="A0A285R8S1"/>
<sequence length="65" mass="7617">MNSEELLVTIIEKMNTEGIEKTMEWVAEQLDMDKSSYEKLFQLYAQNPTMSDQDLFLLKNLLEGK</sequence>
<evidence type="ECO:0000313" key="1">
    <source>
        <dbReference type="EMBL" id="SOB90506.1"/>
    </source>
</evidence>
<accession>A0A285R8S1</accession>
<name>A0A285R8S1_9BACL</name>
<protein>
    <submittedName>
        <fullName evidence="1">Uncharacterized protein</fullName>
    </submittedName>
</protein>
<reference evidence="2" key="1">
    <citation type="submission" date="2017-08" db="EMBL/GenBank/DDBJ databases">
        <authorList>
            <person name="Varghese N."/>
            <person name="Submissions S."/>
        </authorList>
    </citation>
    <scope>NUCLEOTIDE SEQUENCE [LARGE SCALE GENOMIC DNA]</scope>
    <source>
        <strain evidence="2">JC22</strain>
    </source>
</reference>
<proteinExistence type="predicted"/>
<organism evidence="1 2">
    <name type="scientific">Ureibacillus xyleni</name>
    <dbReference type="NCBI Taxonomy" id="614648"/>
    <lineage>
        <taxon>Bacteria</taxon>
        <taxon>Bacillati</taxon>
        <taxon>Bacillota</taxon>
        <taxon>Bacilli</taxon>
        <taxon>Bacillales</taxon>
        <taxon>Caryophanaceae</taxon>
        <taxon>Ureibacillus</taxon>
    </lineage>
</organism>
<dbReference type="RefSeq" id="WP_097071760.1">
    <property type="nucleotide sequence ID" value="NZ_OBMQ01000001.1"/>
</dbReference>
<dbReference type="Proteomes" id="UP000219636">
    <property type="component" value="Unassembled WGS sequence"/>
</dbReference>
<dbReference type="EMBL" id="OBMQ01000001">
    <property type="protein sequence ID" value="SOB90506.1"/>
    <property type="molecule type" value="Genomic_DNA"/>
</dbReference>
<gene>
    <name evidence="1" type="ORF">SAMN05880501_101172</name>
</gene>